<reference evidence="1 2" key="1">
    <citation type="submission" date="2021-03" db="EMBL/GenBank/DDBJ databases">
        <title>Genomic Encyclopedia of Type Strains, Phase IV (KMG-IV): sequencing the most valuable type-strain genomes for metagenomic binning, comparative biology and taxonomic classification.</title>
        <authorList>
            <person name="Goeker M."/>
        </authorList>
    </citation>
    <scope>NUCLEOTIDE SEQUENCE [LARGE SCALE GENOMIC DNA]</scope>
    <source>
        <strain evidence="1 2">DSM 13372</strain>
    </source>
</reference>
<keyword evidence="2" id="KW-1185">Reference proteome</keyword>
<dbReference type="EMBL" id="JAGILA010000003">
    <property type="protein sequence ID" value="MBP2236115.1"/>
    <property type="molecule type" value="Genomic_DNA"/>
</dbReference>
<evidence type="ECO:0000313" key="1">
    <source>
        <dbReference type="EMBL" id="MBP2236115.1"/>
    </source>
</evidence>
<evidence type="ECO:0000313" key="2">
    <source>
        <dbReference type="Proteomes" id="UP000730739"/>
    </source>
</evidence>
<sequence length="37" mass="4139">MHPNKAVVAFAAKMARIVWVVLNKPGALYERRDPAFA</sequence>
<organism evidence="1 2">
    <name type="scientific">Sinorhizobium kostiense</name>
    <dbReference type="NCBI Taxonomy" id="76747"/>
    <lineage>
        <taxon>Bacteria</taxon>
        <taxon>Pseudomonadati</taxon>
        <taxon>Pseudomonadota</taxon>
        <taxon>Alphaproteobacteria</taxon>
        <taxon>Hyphomicrobiales</taxon>
        <taxon>Rhizobiaceae</taxon>
        <taxon>Sinorhizobium/Ensifer group</taxon>
        <taxon>Sinorhizobium</taxon>
    </lineage>
</organism>
<proteinExistence type="predicted"/>
<accession>A0ABS4R1H2</accession>
<comment type="caution">
    <text evidence="1">The sequence shown here is derived from an EMBL/GenBank/DDBJ whole genome shotgun (WGS) entry which is preliminary data.</text>
</comment>
<dbReference type="Proteomes" id="UP000730739">
    <property type="component" value="Unassembled WGS sequence"/>
</dbReference>
<protein>
    <recommendedName>
        <fullName evidence="3">Transposase</fullName>
    </recommendedName>
</protein>
<gene>
    <name evidence="1" type="ORF">J2Z31_002629</name>
</gene>
<name>A0ABS4R1H2_9HYPH</name>
<evidence type="ECO:0008006" key="3">
    <source>
        <dbReference type="Google" id="ProtNLM"/>
    </source>
</evidence>